<accession>A0A198X1U9</accession>
<evidence type="ECO:0000313" key="2">
    <source>
        <dbReference type="Proteomes" id="UP000078295"/>
    </source>
</evidence>
<protein>
    <submittedName>
        <fullName evidence="1">Uncharacterized protein</fullName>
    </submittedName>
</protein>
<name>A0A198X1U9_MORCA</name>
<dbReference type="OrthoDB" id="9930407at2"/>
<dbReference type="EMBL" id="LXHQ01000014">
    <property type="protein sequence ID" value="OAV27161.1"/>
    <property type="molecule type" value="Genomic_DNA"/>
</dbReference>
<comment type="caution">
    <text evidence="1">The sequence shown here is derived from an EMBL/GenBank/DDBJ whole genome shotgun (WGS) entry which is preliminary data.</text>
</comment>
<dbReference type="RefSeq" id="WP_064602254.1">
    <property type="nucleotide sequence ID" value="NZ_LXHK01000007.1"/>
</dbReference>
<sequence length="176" mass="21130">MKLNLFIKIDNEMIPAEHITKEHKYYDDWYYMSGAIELINSDGIVMLNKENEIDVIPVFREFLLTIHQYKQIFDLYFDEWEMREKLCAKTGLYYPHTPTMIFSHMNDVFMELSLSASHEEFMNTSLVEEIPTFYQELKRTTDNFAKALEFMFGDDANLKSFLPMQKWMDNIMKQIE</sequence>
<dbReference type="AlphaFoldDB" id="A0A198X1U9"/>
<evidence type="ECO:0000313" key="1">
    <source>
        <dbReference type="EMBL" id="OAV27161.1"/>
    </source>
</evidence>
<organism evidence="1 2">
    <name type="scientific">Moraxella catarrhalis</name>
    <name type="common">Branhamella catarrhalis</name>
    <dbReference type="NCBI Taxonomy" id="480"/>
    <lineage>
        <taxon>Bacteria</taxon>
        <taxon>Pseudomonadati</taxon>
        <taxon>Pseudomonadota</taxon>
        <taxon>Gammaproteobacteria</taxon>
        <taxon>Moraxellales</taxon>
        <taxon>Moraxellaceae</taxon>
        <taxon>Moraxella</taxon>
    </lineage>
</organism>
<reference evidence="1 2" key="1">
    <citation type="journal article" date="2016" name="Genome Biol. Evol.">
        <title>Comparative Genomic Analyses of the Moraxella catarrhalis Serosensitive and Seroresistant Lineages Demonstrate Their Independent Evolution.</title>
        <authorList>
            <person name="Earl J.P."/>
            <person name="de Vries S.P."/>
            <person name="Ahmed A."/>
            <person name="Powell E."/>
            <person name="Schultz M.P."/>
            <person name="Hermans P.W."/>
            <person name="Hill D.J."/>
            <person name="Zhou Z."/>
            <person name="Constantinidou C.I."/>
            <person name="Hu F.Z."/>
            <person name="Bootsma H.J."/>
            <person name="Ehrlich G.D."/>
        </authorList>
    </citation>
    <scope>NUCLEOTIDE SEQUENCE [LARGE SCALE GENOMIC DNA]</scope>
    <source>
        <strain evidence="1 2">F23</strain>
    </source>
</reference>
<proteinExistence type="predicted"/>
<gene>
    <name evidence="1" type="ORF">AO370_0315</name>
</gene>
<dbReference type="Proteomes" id="UP000078295">
    <property type="component" value="Unassembled WGS sequence"/>
</dbReference>